<accession>A0ABR0YD53</accession>
<gene>
    <name evidence="2" type="ORF">HHUSO_G30566</name>
</gene>
<name>A0ABR0YD53_HUSHU</name>
<reference evidence="2 3" key="1">
    <citation type="submission" date="2021-05" db="EMBL/GenBank/DDBJ databases">
        <authorList>
            <person name="Zahm M."/>
            <person name="Klopp C."/>
            <person name="Cabau C."/>
            <person name="Kuhl H."/>
            <person name="Suciu R."/>
            <person name="Ciorpac M."/>
            <person name="Holostenco D."/>
            <person name="Gessner J."/>
            <person name="Wuertz S."/>
            <person name="Hohne C."/>
            <person name="Stock M."/>
            <person name="Gislard M."/>
            <person name="Lluch J."/>
            <person name="Milhes M."/>
            <person name="Lampietro C."/>
            <person name="Lopez Roques C."/>
            <person name="Donnadieu C."/>
            <person name="Du K."/>
            <person name="Schartl M."/>
            <person name="Guiguen Y."/>
        </authorList>
    </citation>
    <scope>NUCLEOTIDE SEQUENCE [LARGE SCALE GENOMIC DNA]</scope>
    <source>
        <strain evidence="2">Hh-F2</strain>
        <tissue evidence="2">Blood</tissue>
    </source>
</reference>
<dbReference type="Proteomes" id="UP001369086">
    <property type="component" value="Unassembled WGS sequence"/>
</dbReference>
<organism evidence="2 3">
    <name type="scientific">Huso huso</name>
    <name type="common">Beluga</name>
    <name type="synonym">Acipenser huso</name>
    <dbReference type="NCBI Taxonomy" id="61971"/>
    <lineage>
        <taxon>Eukaryota</taxon>
        <taxon>Metazoa</taxon>
        <taxon>Chordata</taxon>
        <taxon>Craniata</taxon>
        <taxon>Vertebrata</taxon>
        <taxon>Euteleostomi</taxon>
        <taxon>Actinopterygii</taxon>
        <taxon>Chondrostei</taxon>
        <taxon>Acipenseriformes</taxon>
        <taxon>Acipenseridae</taxon>
        <taxon>Huso</taxon>
    </lineage>
</organism>
<proteinExistence type="predicted"/>
<evidence type="ECO:0000313" key="2">
    <source>
        <dbReference type="EMBL" id="KAK6470371.1"/>
    </source>
</evidence>
<keyword evidence="3" id="KW-1185">Reference proteome</keyword>
<dbReference type="EMBL" id="JAHFZB010000035">
    <property type="protein sequence ID" value="KAK6470371.1"/>
    <property type="molecule type" value="Genomic_DNA"/>
</dbReference>
<evidence type="ECO:0000313" key="3">
    <source>
        <dbReference type="Proteomes" id="UP001369086"/>
    </source>
</evidence>
<comment type="caution">
    <text evidence="2">The sequence shown here is derived from an EMBL/GenBank/DDBJ whole genome shotgun (WGS) entry which is preliminary data.</text>
</comment>
<protein>
    <submittedName>
        <fullName evidence="2">Uncharacterized protein</fullName>
    </submittedName>
</protein>
<feature type="region of interest" description="Disordered" evidence="1">
    <location>
        <begin position="142"/>
        <end position="163"/>
    </location>
</feature>
<sequence length="226" mass="25421">MSDMLSASNMLRPRRLWKRSSNRPPESYAIIIPKHMSSARLWWPERSALCLLSGSHYGVRPRELFAVSAVTMQHYRREQERSATNARLVSAGASAPLENTALSGRRASSVNRPLSSSWLFPASSWMASLTAGSCLKLQGAPESSSSVLRQPRSRAPKSGRRNTDHFIVTVTRELKQQDQSHSQNCTCFCPCVDSAALALKDKCLQWKGQRWKRRWQGGEPIYVAFE</sequence>
<evidence type="ECO:0000256" key="1">
    <source>
        <dbReference type="SAM" id="MobiDB-lite"/>
    </source>
</evidence>
<feature type="compositionally biased region" description="Basic residues" evidence="1">
    <location>
        <begin position="151"/>
        <end position="160"/>
    </location>
</feature>